<dbReference type="Pfam" id="PF07730">
    <property type="entry name" value="HisKA_3"/>
    <property type="match status" value="1"/>
</dbReference>
<keyword evidence="1" id="KW-0808">Transferase</keyword>
<dbReference type="RefSeq" id="WP_052539825.1">
    <property type="nucleotide sequence ID" value="NZ_CP006842.1"/>
</dbReference>
<proteinExistence type="predicted"/>
<dbReference type="HOGENOM" id="CLU_000445_20_2_11"/>
<keyword evidence="4" id="KW-0812">Transmembrane</keyword>
<dbReference type="Gene3D" id="3.30.565.10">
    <property type="entry name" value="Histidine kinase-like ATPase, C-terminal domain"/>
    <property type="match status" value="1"/>
</dbReference>
<dbReference type="STRING" id="1404245.CGLY_07035"/>
<evidence type="ECO:0000256" key="1">
    <source>
        <dbReference type="ARBA" id="ARBA00022679"/>
    </source>
</evidence>
<evidence type="ECO:0000256" key="3">
    <source>
        <dbReference type="ARBA" id="ARBA00023012"/>
    </source>
</evidence>
<evidence type="ECO:0000313" key="6">
    <source>
        <dbReference type="EMBL" id="AHW63852.1"/>
    </source>
</evidence>
<accession>X5DT76</accession>
<evidence type="ECO:0000256" key="4">
    <source>
        <dbReference type="SAM" id="Phobius"/>
    </source>
</evidence>
<name>X5DT76_9CORY</name>
<keyword evidence="4" id="KW-0472">Membrane</keyword>
<keyword evidence="2 6" id="KW-0418">Kinase</keyword>
<dbReference type="InterPro" id="IPR036890">
    <property type="entry name" value="HATPase_C_sf"/>
</dbReference>
<dbReference type="GO" id="GO:0016020">
    <property type="term" value="C:membrane"/>
    <property type="evidence" value="ECO:0007669"/>
    <property type="project" value="InterPro"/>
</dbReference>
<dbReference type="eggNOG" id="COG4585">
    <property type="taxonomic scope" value="Bacteria"/>
</dbReference>
<dbReference type="InterPro" id="IPR003594">
    <property type="entry name" value="HATPase_dom"/>
</dbReference>
<dbReference type="GO" id="GO:0046983">
    <property type="term" value="F:protein dimerization activity"/>
    <property type="evidence" value="ECO:0007669"/>
    <property type="project" value="InterPro"/>
</dbReference>
<dbReference type="GO" id="GO:0000155">
    <property type="term" value="F:phosphorelay sensor kinase activity"/>
    <property type="evidence" value="ECO:0007669"/>
    <property type="project" value="InterPro"/>
</dbReference>
<dbReference type="OrthoDB" id="5242012at2"/>
<evidence type="ECO:0000259" key="5">
    <source>
        <dbReference type="SMART" id="SM00387"/>
    </source>
</evidence>
<dbReference type="Pfam" id="PF02518">
    <property type="entry name" value="HATPase_c"/>
    <property type="match status" value="1"/>
</dbReference>
<sequence length="365" mass="39630">MAFIPGLVATVILLPWLPLSARVADLVGRLAARWMKVRVPRRRANRWFDWPQAMELLAQLLLAFAAFALVVALGTITVFLAVIPFFYRNSVGGNLSFGFWETGWAPAVFTVCWTLTICGALLLLYASWLITGCSVASAVLSNTTTSEEVAELTRSRAVLADAFTGERHRIERELHDGPQQYLTALQLNVATVELTAGNGGDITRELENIKVNARRALDALRTTVRGIYPQVLADRGLHEALQELVAHSGIDGEVVDLRTVATEQLTDTSALLLYHCSAEGMTNAVRHAHADELRIRLKNERDSTVLSIDDNGVGLDDDSPLMSTSGTSGTGLAGLRERAAALGGTVTLTPSPADNWTTRLEMTLP</sequence>
<feature type="transmembrane region" description="Helical" evidence="4">
    <location>
        <begin position="107"/>
        <end position="130"/>
    </location>
</feature>
<dbReference type="Proteomes" id="UP000023703">
    <property type="component" value="Chromosome"/>
</dbReference>
<evidence type="ECO:0000313" key="7">
    <source>
        <dbReference type="Proteomes" id="UP000023703"/>
    </source>
</evidence>
<dbReference type="InterPro" id="IPR050482">
    <property type="entry name" value="Sensor_HK_TwoCompSys"/>
</dbReference>
<keyword evidence="7" id="KW-1185">Reference proteome</keyword>
<evidence type="ECO:0000256" key="2">
    <source>
        <dbReference type="ARBA" id="ARBA00022777"/>
    </source>
</evidence>
<dbReference type="SUPFAM" id="SSF55874">
    <property type="entry name" value="ATPase domain of HSP90 chaperone/DNA topoisomerase II/histidine kinase"/>
    <property type="match status" value="1"/>
</dbReference>
<protein>
    <submittedName>
        <fullName evidence="6">Two-component system, sensory histidine kinase</fullName>
    </submittedName>
</protein>
<gene>
    <name evidence="6" type="ORF">CGLY_07035</name>
</gene>
<reference evidence="6 7" key="1">
    <citation type="journal article" date="2015" name="Int. J. Syst. Evol. Microbiol.">
        <title>Revisiting Corynebacterium glyciniphilum (ex Kubota et al., 1972) sp. nov., nom. rev., isolated from putrefied banana.</title>
        <authorList>
            <person name="Al-Dilaimi A."/>
            <person name="Bednarz H."/>
            <person name="Lomker A."/>
            <person name="Niehaus K."/>
            <person name="Kalinowski J."/>
            <person name="Ruckert C."/>
        </authorList>
    </citation>
    <scope>NUCLEOTIDE SEQUENCE [LARGE SCALE GENOMIC DNA]</scope>
    <source>
        <strain evidence="6">AJ 3170</strain>
    </source>
</reference>
<feature type="transmembrane region" description="Helical" evidence="4">
    <location>
        <begin position="56"/>
        <end position="87"/>
    </location>
</feature>
<keyword evidence="3" id="KW-0902">Two-component regulatory system</keyword>
<dbReference type="PANTHER" id="PTHR24421">
    <property type="entry name" value="NITRATE/NITRITE SENSOR PROTEIN NARX-RELATED"/>
    <property type="match status" value="1"/>
</dbReference>
<dbReference type="AlphaFoldDB" id="X5DT76"/>
<dbReference type="PANTHER" id="PTHR24421:SF59">
    <property type="entry name" value="OXYGEN SENSOR HISTIDINE KINASE NREB"/>
    <property type="match status" value="1"/>
</dbReference>
<keyword evidence="4" id="KW-1133">Transmembrane helix</keyword>
<dbReference type="Gene3D" id="1.20.5.1930">
    <property type="match status" value="1"/>
</dbReference>
<dbReference type="EMBL" id="CP006842">
    <property type="protein sequence ID" value="AHW63852.1"/>
    <property type="molecule type" value="Genomic_DNA"/>
</dbReference>
<dbReference type="KEGG" id="cgy:CGLY_07035"/>
<dbReference type="CDD" id="cd16917">
    <property type="entry name" value="HATPase_UhpB-NarQ-NarX-like"/>
    <property type="match status" value="1"/>
</dbReference>
<organism evidence="6 7">
    <name type="scientific">Corynebacterium glyciniphilum AJ 3170</name>
    <dbReference type="NCBI Taxonomy" id="1404245"/>
    <lineage>
        <taxon>Bacteria</taxon>
        <taxon>Bacillati</taxon>
        <taxon>Actinomycetota</taxon>
        <taxon>Actinomycetes</taxon>
        <taxon>Mycobacteriales</taxon>
        <taxon>Corynebacteriaceae</taxon>
        <taxon>Corynebacterium</taxon>
    </lineage>
</organism>
<dbReference type="InterPro" id="IPR011712">
    <property type="entry name" value="Sig_transdc_His_kin_sub3_dim/P"/>
</dbReference>
<dbReference type="SMART" id="SM00387">
    <property type="entry name" value="HATPase_c"/>
    <property type="match status" value="1"/>
</dbReference>
<feature type="domain" description="Histidine kinase/HSP90-like ATPase" evidence="5">
    <location>
        <begin position="268"/>
        <end position="365"/>
    </location>
</feature>